<dbReference type="Proteomes" id="UP000230233">
    <property type="component" value="Unassembled WGS sequence"/>
</dbReference>
<gene>
    <name evidence="1" type="ORF">B9Z55_027875</name>
</gene>
<sequence>MIISSKIGAGDNCTDLCSKPRCQRGTGHYGSYIRKLQPGDDVIEGVLRTSQMWFAEVPLEKAKDISLKNSNLAPMETCFNTRRTWLRRI</sequence>
<dbReference type="AlphaFoldDB" id="A0A2G5SDT6"/>
<proteinExistence type="predicted"/>
<dbReference type="EMBL" id="PDUG01000014">
    <property type="protein sequence ID" value="PIC13228.1"/>
    <property type="molecule type" value="Genomic_DNA"/>
</dbReference>
<evidence type="ECO:0000313" key="1">
    <source>
        <dbReference type="EMBL" id="PIC13228.1"/>
    </source>
</evidence>
<comment type="caution">
    <text evidence="1">The sequence shown here is derived from an EMBL/GenBank/DDBJ whole genome shotgun (WGS) entry which is preliminary data.</text>
</comment>
<reference evidence="2" key="1">
    <citation type="submission" date="2017-10" db="EMBL/GenBank/DDBJ databases">
        <title>Rapid genome shrinkage in a self-fertile nematode reveals novel sperm competition proteins.</title>
        <authorList>
            <person name="Yin D."/>
            <person name="Schwarz E.M."/>
            <person name="Thomas C.G."/>
            <person name="Felde R.L."/>
            <person name="Korf I.F."/>
            <person name="Cutter A.D."/>
            <person name="Schartner C.M."/>
            <person name="Ralston E.J."/>
            <person name="Meyer B.J."/>
            <person name="Haag E.S."/>
        </authorList>
    </citation>
    <scope>NUCLEOTIDE SEQUENCE [LARGE SCALE GENOMIC DNA]</scope>
    <source>
        <strain evidence="2">JU1422</strain>
    </source>
</reference>
<name>A0A2G5SDT6_9PELO</name>
<accession>A0A2G5SDT6</accession>
<organism evidence="1 2">
    <name type="scientific">Caenorhabditis nigoni</name>
    <dbReference type="NCBI Taxonomy" id="1611254"/>
    <lineage>
        <taxon>Eukaryota</taxon>
        <taxon>Metazoa</taxon>
        <taxon>Ecdysozoa</taxon>
        <taxon>Nematoda</taxon>
        <taxon>Chromadorea</taxon>
        <taxon>Rhabditida</taxon>
        <taxon>Rhabditina</taxon>
        <taxon>Rhabditomorpha</taxon>
        <taxon>Rhabditoidea</taxon>
        <taxon>Rhabditidae</taxon>
        <taxon>Peloderinae</taxon>
        <taxon>Caenorhabditis</taxon>
    </lineage>
</organism>
<evidence type="ECO:0000313" key="2">
    <source>
        <dbReference type="Proteomes" id="UP000230233"/>
    </source>
</evidence>
<keyword evidence="2" id="KW-1185">Reference proteome</keyword>
<protein>
    <submittedName>
        <fullName evidence="1">Uncharacterized protein</fullName>
    </submittedName>
</protein>